<gene>
    <name evidence="2" type="ORF">GIY30_02585</name>
</gene>
<reference evidence="2 3" key="1">
    <citation type="submission" date="2019-11" db="EMBL/GenBank/DDBJ databases">
        <title>Gordonia sp. nov., a novel actinobacterium isolated from mangrove soil in Hainan.</title>
        <authorList>
            <person name="Huang X."/>
            <person name="Xie Y."/>
            <person name="Chu X."/>
            <person name="Xiao K."/>
        </authorList>
    </citation>
    <scope>NUCLEOTIDE SEQUENCE [LARGE SCALE GENOMIC DNA]</scope>
    <source>
        <strain evidence="2 3">HNM0687</strain>
    </source>
</reference>
<dbReference type="PANTHER" id="PTHR45947">
    <property type="entry name" value="SULFOQUINOVOSYL TRANSFERASE SQD2"/>
    <property type="match status" value="1"/>
</dbReference>
<sequence>MRRRLRILRQSPELERPGNPVVVRVYMHARTAHLERQTQSANGVLLYVRTRYDFDDTLAQAANAYQCGVVSALCRVYRTRPRIIEINEPFLVNAWPLSVPLILLVRAMSAVTRGPSPTIVTYAIDNSDPAEVLHRKFRLPLAVARAIAYTVARFCVRRIDRIAFGTQGALEAYRSIVSNRLGHQTNVIEALPTFRRDIALAADSSKPGNTVLFLGAFEDRKGVLELVDAWPAVRAAAPSAELIVVGKGPLEPEVRRRVAEMKPAARVVVDPPRSEIFSLLADAKVVVLLSKRELGWREQVGLPICEGLASGCEIVTTGETGLAEWLASNGHRVIPEPSTDSIVDALAAAIFDERLPQEIIESLPLEDGRLIADRWMTCDDLEDCPQSNLSRSGGRRDSIPKRGFEKLESDGVMER</sequence>
<keyword evidence="2" id="KW-0808">Transferase</keyword>
<feature type="region of interest" description="Disordered" evidence="1">
    <location>
        <begin position="386"/>
        <end position="415"/>
    </location>
</feature>
<dbReference type="Pfam" id="PF13692">
    <property type="entry name" value="Glyco_trans_1_4"/>
    <property type="match status" value="1"/>
</dbReference>
<proteinExistence type="predicted"/>
<feature type="compositionally biased region" description="Basic and acidic residues" evidence="1">
    <location>
        <begin position="394"/>
        <end position="415"/>
    </location>
</feature>
<dbReference type="AlphaFoldDB" id="A0A6L7GLX9"/>
<evidence type="ECO:0000256" key="1">
    <source>
        <dbReference type="SAM" id="MobiDB-lite"/>
    </source>
</evidence>
<dbReference type="PANTHER" id="PTHR45947:SF3">
    <property type="entry name" value="SULFOQUINOVOSYL TRANSFERASE SQD2"/>
    <property type="match status" value="1"/>
</dbReference>
<keyword evidence="3" id="KW-1185">Reference proteome</keyword>
<dbReference type="EMBL" id="WMBR01000001">
    <property type="protein sequence ID" value="MXP20251.1"/>
    <property type="molecule type" value="Genomic_DNA"/>
</dbReference>
<dbReference type="InterPro" id="IPR050194">
    <property type="entry name" value="Glycosyltransferase_grp1"/>
</dbReference>
<dbReference type="CDD" id="cd03801">
    <property type="entry name" value="GT4_PimA-like"/>
    <property type="match status" value="1"/>
</dbReference>
<dbReference type="Gene3D" id="3.40.50.2000">
    <property type="entry name" value="Glycogen Phosphorylase B"/>
    <property type="match status" value="2"/>
</dbReference>
<protein>
    <submittedName>
        <fullName evidence="2">Glycosyltransferase</fullName>
    </submittedName>
</protein>
<accession>A0A6L7GLX9</accession>
<evidence type="ECO:0000313" key="3">
    <source>
        <dbReference type="Proteomes" id="UP000475545"/>
    </source>
</evidence>
<dbReference type="Proteomes" id="UP000475545">
    <property type="component" value="Unassembled WGS sequence"/>
</dbReference>
<comment type="caution">
    <text evidence="2">The sequence shown here is derived from an EMBL/GenBank/DDBJ whole genome shotgun (WGS) entry which is preliminary data.</text>
</comment>
<dbReference type="GO" id="GO:0016757">
    <property type="term" value="F:glycosyltransferase activity"/>
    <property type="evidence" value="ECO:0007669"/>
    <property type="project" value="TreeGrafter"/>
</dbReference>
<name>A0A6L7GLX9_9ACTN</name>
<evidence type="ECO:0000313" key="2">
    <source>
        <dbReference type="EMBL" id="MXP20251.1"/>
    </source>
</evidence>
<organism evidence="2 3">
    <name type="scientific">Gordonia mangrovi</name>
    <dbReference type="NCBI Taxonomy" id="2665643"/>
    <lineage>
        <taxon>Bacteria</taxon>
        <taxon>Bacillati</taxon>
        <taxon>Actinomycetota</taxon>
        <taxon>Actinomycetes</taxon>
        <taxon>Mycobacteriales</taxon>
        <taxon>Gordoniaceae</taxon>
        <taxon>Gordonia</taxon>
    </lineage>
</organism>
<dbReference type="SUPFAM" id="SSF53756">
    <property type="entry name" value="UDP-Glycosyltransferase/glycogen phosphorylase"/>
    <property type="match status" value="1"/>
</dbReference>